<proteinExistence type="predicted"/>
<evidence type="ECO:0000256" key="1">
    <source>
        <dbReference type="SAM" id="MobiDB-lite"/>
    </source>
</evidence>
<dbReference type="EMBL" id="UOEO01000142">
    <property type="protein sequence ID" value="VAW20527.1"/>
    <property type="molecule type" value="Genomic_DNA"/>
</dbReference>
<gene>
    <name evidence="2" type="ORF">MNBD_ALPHA12-707</name>
</gene>
<feature type="compositionally biased region" description="Basic and acidic residues" evidence="1">
    <location>
        <begin position="46"/>
        <end position="61"/>
    </location>
</feature>
<name>A0A3B0U4I8_9ZZZZ</name>
<dbReference type="Pfam" id="PF09538">
    <property type="entry name" value="FYDLN_acid"/>
    <property type="match status" value="1"/>
</dbReference>
<accession>A0A3B0U4I8</accession>
<reference evidence="2" key="1">
    <citation type="submission" date="2018-06" db="EMBL/GenBank/DDBJ databases">
        <authorList>
            <person name="Zhirakovskaya E."/>
        </authorList>
    </citation>
    <scope>NUCLEOTIDE SEQUENCE</scope>
</reference>
<dbReference type="NCBIfam" id="TIGR02300">
    <property type="entry name" value="FYDLN_acid"/>
    <property type="match status" value="1"/>
</dbReference>
<evidence type="ECO:0000313" key="2">
    <source>
        <dbReference type="EMBL" id="VAW20527.1"/>
    </source>
</evidence>
<dbReference type="InterPro" id="IPR012644">
    <property type="entry name" value="CHP02300_FYDLN_acid"/>
</dbReference>
<sequence length="133" mass="14364">MASFDRGTKRQCLHCAMKYYDLNRDPILCPGCGKPYQPPEDPVASKSEDKADVAKPDHDNVETVAPDPAAAAAGAKVVSFEDAETDTNATETEGEDIPDVEDVEDIGGEVDNSFVEDDDDDIEFNVVTPKADE</sequence>
<evidence type="ECO:0008006" key="3">
    <source>
        <dbReference type="Google" id="ProtNLM"/>
    </source>
</evidence>
<organism evidence="2">
    <name type="scientific">hydrothermal vent metagenome</name>
    <dbReference type="NCBI Taxonomy" id="652676"/>
    <lineage>
        <taxon>unclassified sequences</taxon>
        <taxon>metagenomes</taxon>
        <taxon>ecological metagenomes</taxon>
    </lineage>
</organism>
<dbReference type="AlphaFoldDB" id="A0A3B0U4I8"/>
<feature type="region of interest" description="Disordered" evidence="1">
    <location>
        <begin position="32"/>
        <end position="64"/>
    </location>
</feature>
<protein>
    <recommendedName>
        <fullName evidence="3">TIGR02300 family protein</fullName>
    </recommendedName>
</protein>